<dbReference type="Proteomes" id="UP000822688">
    <property type="component" value="Chromosome 1"/>
</dbReference>
<comment type="caution">
    <text evidence="2">The sequence shown here is derived from an EMBL/GenBank/DDBJ whole genome shotgun (WGS) entry which is preliminary data.</text>
</comment>
<keyword evidence="1" id="KW-0732">Signal</keyword>
<name>A0A8T0JAL3_CERPU</name>
<feature type="chain" id="PRO_5035949016" evidence="1">
    <location>
        <begin position="20"/>
        <end position="60"/>
    </location>
</feature>
<evidence type="ECO:0000313" key="3">
    <source>
        <dbReference type="Proteomes" id="UP000822688"/>
    </source>
</evidence>
<feature type="signal peptide" evidence="1">
    <location>
        <begin position="1"/>
        <end position="19"/>
    </location>
</feature>
<protein>
    <submittedName>
        <fullName evidence="2">Uncharacterized protein</fullName>
    </submittedName>
</protein>
<gene>
    <name evidence="2" type="ORF">KC19_1G208700</name>
</gene>
<dbReference type="EMBL" id="CM026421">
    <property type="protein sequence ID" value="KAG0591878.1"/>
    <property type="molecule type" value="Genomic_DNA"/>
</dbReference>
<dbReference type="AlphaFoldDB" id="A0A8T0JAL3"/>
<organism evidence="2 3">
    <name type="scientific">Ceratodon purpureus</name>
    <name type="common">Fire moss</name>
    <name type="synonym">Dicranum purpureum</name>
    <dbReference type="NCBI Taxonomy" id="3225"/>
    <lineage>
        <taxon>Eukaryota</taxon>
        <taxon>Viridiplantae</taxon>
        <taxon>Streptophyta</taxon>
        <taxon>Embryophyta</taxon>
        <taxon>Bryophyta</taxon>
        <taxon>Bryophytina</taxon>
        <taxon>Bryopsida</taxon>
        <taxon>Dicranidae</taxon>
        <taxon>Pseudoditrichales</taxon>
        <taxon>Ditrichaceae</taxon>
        <taxon>Ceratodon</taxon>
    </lineage>
</organism>
<evidence type="ECO:0000313" key="2">
    <source>
        <dbReference type="EMBL" id="KAG0591878.1"/>
    </source>
</evidence>
<proteinExistence type="predicted"/>
<keyword evidence="3" id="KW-1185">Reference proteome</keyword>
<accession>A0A8T0JAL3</accession>
<sequence>MMLMAISSFLLLTAKNPKSQQSGGTARSLVLSCEGWVKIVDMYVLKDQARKWSLVVDAVE</sequence>
<reference evidence="2" key="1">
    <citation type="submission" date="2020-06" db="EMBL/GenBank/DDBJ databases">
        <title>WGS assembly of Ceratodon purpureus strain R40.</title>
        <authorList>
            <person name="Carey S.B."/>
            <person name="Jenkins J."/>
            <person name="Shu S."/>
            <person name="Lovell J.T."/>
            <person name="Sreedasyam A."/>
            <person name="Maumus F."/>
            <person name="Tiley G.P."/>
            <person name="Fernandez-Pozo N."/>
            <person name="Barry K."/>
            <person name="Chen C."/>
            <person name="Wang M."/>
            <person name="Lipzen A."/>
            <person name="Daum C."/>
            <person name="Saski C.A."/>
            <person name="Payton A.C."/>
            <person name="Mcbreen J.C."/>
            <person name="Conrad R.E."/>
            <person name="Kollar L.M."/>
            <person name="Olsson S."/>
            <person name="Huttunen S."/>
            <person name="Landis J.B."/>
            <person name="Wickett N.J."/>
            <person name="Johnson M.G."/>
            <person name="Rensing S.A."/>
            <person name="Grimwood J."/>
            <person name="Schmutz J."/>
            <person name="Mcdaniel S.F."/>
        </authorList>
    </citation>
    <scope>NUCLEOTIDE SEQUENCE</scope>
    <source>
        <strain evidence="2">R40</strain>
    </source>
</reference>
<evidence type="ECO:0000256" key="1">
    <source>
        <dbReference type="SAM" id="SignalP"/>
    </source>
</evidence>